<evidence type="ECO:0000313" key="3">
    <source>
        <dbReference type="Proteomes" id="UP000324222"/>
    </source>
</evidence>
<organism evidence="2 3">
    <name type="scientific">Portunus trituberculatus</name>
    <name type="common">Swimming crab</name>
    <name type="synonym">Neptunus trituberculatus</name>
    <dbReference type="NCBI Taxonomy" id="210409"/>
    <lineage>
        <taxon>Eukaryota</taxon>
        <taxon>Metazoa</taxon>
        <taxon>Ecdysozoa</taxon>
        <taxon>Arthropoda</taxon>
        <taxon>Crustacea</taxon>
        <taxon>Multicrustacea</taxon>
        <taxon>Malacostraca</taxon>
        <taxon>Eumalacostraca</taxon>
        <taxon>Eucarida</taxon>
        <taxon>Decapoda</taxon>
        <taxon>Pleocyemata</taxon>
        <taxon>Brachyura</taxon>
        <taxon>Eubrachyura</taxon>
        <taxon>Portunoidea</taxon>
        <taxon>Portunidae</taxon>
        <taxon>Portuninae</taxon>
        <taxon>Portunus</taxon>
    </lineage>
</organism>
<feature type="compositionally biased region" description="Basic and acidic residues" evidence="1">
    <location>
        <begin position="1"/>
        <end position="13"/>
    </location>
</feature>
<dbReference type="EMBL" id="VSRR010084444">
    <property type="protein sequence ID" value="MPC90455.1"/>
    <property type="molecule type" value="Genomic_DNA"/>
</dbReference>
<proteinExistence type="predicted"/>
<evidence type="ECO:0000256" key="1">
    <source>
        <dbReference type="SAM" id="MobiDB-lite"/>
    </source>
</evidence>
<feature type="region of interest" description="Disordered" evidence="1">
    <location>
        <begin position="1"/>
        <end position="29"/>
    </location>
</feature>
<reference evidence="2 3" key="1">
    <citation type="submission" date="2019-05" db="EMBL/GenBank/DDBJ databases">
        <title>Another draft genome of Portunus trituberculatus and its Hox gene families provides insights of decapod evolution.</title>
        <authorList>
            <person name="Jeong J.-H."/>
            <person name="Song I."/>
            <person name="Kim S."/>
            <person name="Choi T."/>
            <person name="Kim D."/>
            <person name="Ryu S."/>
            <person name="Kim W."/>
        </authorList>
    </citation>
    <scope>NUCLEOTIDE SEQUENCE [LARGE SCALE GENOMIC DNA]</scope>
    <source>
        <tissue evidence="2">Muscle</tissue>
    </source>
</reference>
<protein>
    <submittedName>
        <fullName evidence="2">Uncharacterized protein</fullName>
    </submittedName>
</protein>
<comment type="caution">
    <text evidence="2">The sequence shown here is derived from an EMBL/GenBank/DDBJ whole genome shotgun (WGS) entry which is preliminary data.</text>
</comment>
<sequence length="138" mass="14924">MQRWAEKSLESHATRATHSLEPGTPWHSLSLSKLTTTTTTTTTTILHLLLIKIRGGRGRGGALGCLRVPHAASRAHKKGTCLVSICVRERRGRGEGEAASGPRRSIRVVLGRGRTNQGARYYPDKDVPRGKPGPARVG</sequence>
<evidence type="ECO:0000313" key="2">
    <source>
        <dbReference type="EMBL" id="MPC90455.1"/>
    </source>
</evidence>
<dbReference type="AlphaFoldDB" id="A0A5B7J6U7"/>
<dbReference type="Proteomes" id="UP000324222">
    <property type="component" value="Unassembled WGS sequence"/>
</dbReference>
<name>A0A5B7J6U7_PORTR</name>
<keyword evidence="3" id="KW-1185">Reference proteome</keyword>
<gene>
    <name evidence="2" type="ORF">E2C01_085442</name>
</gene>
<feature type="region of interest" description="Disordered" evidence="1">
    <location>
        <begin position="110"/>
        <end position="138"/>
    </location>
</feature>
<accession>A0A5B7J6U7</accession>